<name>A0A0T6AYK6_9SCAR</name>
<dbReference type="SMART" id="SM00268">
    <property type="entry name" value="ACTIN"/>
    <property type="match status" value="1"/>
</dbReference>
<dbReference type="Pfam" id="PF00022">
    <property type="entry name" value="Actin"/>
    <property type="match status" value="1"/>
</dbReference>
<evidence type="ECO:0000313" key="2">
    <source>
        <dbReference type="EMBL" id="KRT80217.1"/>
    </source>
</evidence>
<comment type="caution">
    <text evidence="2">The sequence shown here is derived from an EMBL/GenBank/DDBJ whole genome shotgun (WGS) entry which is preliminary data.</text>
</comment>
<dbReference type="EMBL" id="LJIG01022505">
    <property type="protein sequence ID" value="KRT80217.1"/>
    <property type="molecule type" value="Genomic_DNA"/>
</dbReference>
<dbReference type="FunFam" id="3.30.420.40:FF:000502">
    <property type="entry name" value="Actin-Related Proteins"/>
    <property type="match status" value="1"/>
</dbReference>
<dbReference type="AlphaFoldDB" id="A0A0T6AYK6"/>
<dbReference type="FunFam" id="3.90.640.10:FF:000007">
    <property type="entry name" value="Actin like 7B"/>
    <property type="match status" value="1"/>
</dbReference>
<evidence type="ECO:0008006" key="4">
    <source>
        <dbReference type="Google" id="ProtNLM"/>
    </source>
</evidence>
<organism evidence="2 3">
    <name type="scientific">Oryctes borbonicus</name>
    <dbReference type="NCBI Taxonomy" id="1629725"/>
    <lineage>
        <taxon>Eukaryota</taxon>
        <taxon>Metazoa</taxon>
        <taxon>Ecdysozoa</taxon>
        <taxon>Arthropoda</taxon>
        <taxon>Hexapoda</taxon>
        <taxon>Insecta</taxon>
        <taxon>Pterygota</taxon>
        <taxon>Neoptera</taxon>
        <taxon>Endopterygota</taxon>
        <taxon>Coleoptera</taxon>
        <taxon>Polyphaga</taxon>
        <taxon>Scarabaeiformia</taxon>
        <taxon>Scarabaeidae</taxon>
        <taxon>Dynastinae</taxon>
        <taxon>Oryctes</taxon>
    </lineage>
</organism>
<proteinExistence type="inferred from homology"/>
<keyword evidence="3" id="KW-1185">Reference proteome</keyword>
<accession>A0A0T6AYK6</accession>
<gene>
    <name evidence="2" type="ORF">AMK59_8062</name>
</gene>
<dbReference type="Gene3D" id="3.90.640.10">
    <property type="entry name" value="Actin, Chain A, domain 4"/>
    <property type="match status" value="1"/>
</dbReference>
<dbReference type="PRINTS" id="PR00190">
    <property type="entry name" value="ACTIN"/>
</dbReference>
<evidence type="ECO:0000256" key="1">
    <source>
        <dbReference type="RuleBase" id="RU000487"/>
    </source>
</evidence>
<dbReference type="PANTHER" id="PTHR11937">
    <property type="entry name" value="ACTIN"/>
    <property type="match status" value="1"/>
</dbReference>
<dbReference type="InterPro" id="IPR004000">
    <property type="entry name" value="Actin"/>
</dbReference>
<dbReference type="Gene3D" id="3.30.420.40">
    <property type="match status" value="2"/>
</dbReference>
<feature type="non-terminal residue" evidence="2">
    <location>
        <position position="381"/>
    </location>
</feature>
<dbReference type="OrthoDB" id="6711583at2759"/>
<sequence>METNLSQALILDNGSGVIKAGIASERIPKCIVQNRVARQKIGNVRGETLIGSVDDLSKLSINYPMEHGVITDWDDMERIWQYIYHKQLDLLPEDHPLLFTEPTLNPRNNREKTVEIFFEKFKIPSMCLMMQSILTLYSTGRTTGVVLDSGEGITSAVPIYEGFAMPESIKRIDFAGREVTEYLRMLLKKEGINFQTTADFEIVRQIKESICYMCENPIKEENNVKDLMIFKLPDGKEIAVGPSGFRAAEVLFRPHFLGSEYGGLHKILLGSIEESDLDLRNTLFKNIVLAGGSTLFKGFGSRFLSELKNISPKHAQLKIAAPKERLYSAWIGGSILASLNTFQDALVSRQVYEEIGKHAFDMSHSSIMPDHYYSKLNKHKR</sequence>
<dbReference type="InterPro" id="IPR043129">
    <property type="entry name" value="ATPase_NBD"/>
</dbReference>
<evidence type="ECO:0000313" key="3">
    <source>
        <dbReference type="Proteomes" id="UP000051574"/>
    </source>
</evidence>
<reference evidence="2 3" key="1">
    <citation type="submission" date="2015-09" db="EMBL/GenBank/DDBJ databases">
        <title>Draft genome of the scarab beetle Oryctes borbonicus.</title>
        <authorList>
            <person name="Meyer J.M."/>
            <person name="Markov G.V."/>
            <person name="Baskaran P."/>
            <person name="Herrmann M."/>
            <person name="Sommer R.J."/>
            <person name="Roedelsperger C."/>
        </authorList>
    </citation>
    <scope>NUCLEOTIDE SEQUENCE [LARGE SCALE GENOMIC DNA]</scope>
    <source>
        <strain evidence="2">OB123</strain>
        <tissue evidence="2">Whole animal</tissue>
    </source>
</reference>
<dbReference type="Proteomes" id="UP000051574">
    <property type="component" value="Unassembled WGS sequence"/>
</dbReference>
<protein>
    <recommendedName>
        <fullName evidence="4">Actin</fullName>
    </recommendedName>
</protein>
<comment type="similarity">
    <text evidence="1">Belongs to the actin family.</text>
</comment>
<dbReference type="SUPFAM" id="SSF53067">
    <property type="entry name" value="Actin-like ATPase domain"/>
    <property type="match status" value="2"/>
</dbReference>